<feature type="domain" description="HYDIN/VesB/CFA65-like Ig-like" evidence="7">
    <location>
        <begin position="155"/>
        <end position="236"/>
    </location>
</feature>
<dbReference type="OrthoDB" id="6622087at2759"/>
<keyword evidence="5" id="KW-0966">Cell projection</keyword>
<evidence type="ECO:0000256" key="3">
    <source>
        <dbReference type="ARBA" id="ARBA00022490"/>
    </source>
</evidence>
<dbReference type="InterPro" id="IPR013783">
    <property type="entry name" value="Ig-like_fold"/>
</dbReference>
<dbReference type="GO" id="GO:0060271">
    <property type="term" value="P:cilium assembly"/>
    <property type="evidence" value="ECO:0007669"/>
    <property type="project" value="TreeGrafter"/>
</dbReference>
<feature type="non-terminal residue" evidence="8">
    <location>
        <position position="1435"/>
    </location>
</feature>
<evidence type="ECO:0000256" key="2">
    <source>
        <dbReference type="ARBA" id="ARBA00004496"/>
    </source>
</evidence>
<dbReference type="SUPFAM" id="SSF49354">
    <property type="entry name" value="PapD-like"/>
    <property type="match status" value="1"/>
</dbReference>
<evidence type="ECO:0000256" key="1">
    <source>
        <dbReference type="ARBA" id="ARBA00004138"/>
    </source>
</evidence>
<dbReference type="PANTHER" id="PTHR45912">
    <property type="entry name" value="CILIA- AND FLAGELLA-ASSOCIATED PROTEIN 47"/>
    <property type="match status" value="1"/>
</dbReference>
<proteinExistence type="predicted"/>
<dbReference type="Gene3D" id="2.60.40.10">
    <property type="entry name" value="Immunoglobulins"/>
    <property type="match status" value="3"/>
</dbReference>
<keyword evidence="4" id="KW-0969">Cilium</keyword>
<accession>A0A8S9Y0Q3</accession>
<evidence type="ECO:0000259" key="7">
    <source>
        <dbReference type="Pfam" id="PF22544"/>
    </source>
</evidence>
<evidence type="ECO:0000256" key="5">
    <source>
        <dbReference type="ARBA" id="ARBA00023273"/>
    </source>
</evidence>
<dbReference type="GO" id="GO:0005737">
    <property type="term" value="C:cytoplasm"/>
    <property type="evidence" value="ECO:0007669"/>
    <property type="project" value="UniProtKB-SubCell"/>
</dbReference>
<dbReference type="GO" id="GO:0005929">
    <property type="term" value="C:cilium"/>
    <property type="evidence" value="ECO:0007669"/>
    <property type="project" value="UniProtKB-SubCell"/>
</dbReference>
<evidence type="ECO:0000256" key="6">
    <source>
        <dbReference type="SAM" id="MobiDB-lite"/>
    </source>
</evidence>
<keyword evidence="3" id="KW-0963">Cytoplasm</keyword>
<evidence type="ECO:0000313" key="9">
    <source>
        <dbReference type="Proteomes" id="UP000466442"/>
    </source>
</evidence>
<gene>
    <name evidence="8" type="ORF">GE061_009616</name>
</gene>
<dbReference type="PANTHER" id="PTHR45912:SF3">
    <property type="entry name" value="CILIA- AND FLAGELLA-ASSOCIATED PROTEIN 47"/>
    <property type="match status" value="1"/>
</dbReference>
<feature type="region of interest" description="Disordered" evidence="6">
    <location>
        <begin position="1"/>
        <end position="44"/>
    </location>
</feature>
<dbReference type="InterPro" id="IPR053879">
    <property type="entry name" value="HYDIN_VesB_CFA65-like_Ig"/>
</dbReference>
<protein>
    <recommendedName>
        <fullName evidence="7">HYDIN/VesB/CFA65-like Ig-like domain-containing protein</fullName>
    </recommendedName>
</protein>
<dbReference type="EMBL" id="WIXP02000002">
    <property type="protein sequence ID" value="KAF6214872.1"/>
    <property type="molecule type" value="Genomic_DNA"/>
</dbReference>
<dbReference type="Pfam" id="PF22544">
    <property type="entry name" value="HYDIN_VesB_CFA65-like_Ig"/>
    <property type="match status" value="1"/>
</dbReference>
<name>A0A8S9Y0Q3_APOLU</name>
<reference evidence="8" key="1">
    <citation type="journal article" date="2021" name="Mol. Ecol. Resour.">
        <title>Apolygus lucorum genome provides insights into omnivorousness and mesophyll feeding.</title>
        <authorList>
            <person name="Liu Y."/>
            <person name="Liu H."/>
            <person name="Wang H."/>
            <person name="Huang T."/>
            <person name="Liu B."/>
            <person name="Yang B."/>
            <person name="Yin L."/>
            <person name="Li B."/>
            <person name="Zhang Y."/>
            <person name="Zhang S."/>
            <person name="Jiang F."/>
            <person name="Zhang X."/>
            <person name="Ren Y."/>
            <person name="Wang B."/>
            <person name="Wang S."/>
            <person name="Lu Y."/>
            <person name="Wu K."/>
            <person name="Fan W."/>
            <person name="Wang G."/>
        </authorList>
    </citation>
    <scope>NUCLEOTIDE SEQUENCE</scope>
    <source>
        <strain evidence="8">12Hb</strain>
    </source>
</reference>
<comment type="subcellular location">
    <subcellularLocation>
        <location evidence="1">Cell projection</location>
        <location evidence="1">Cilium</location>
    </subcellularLocation>
    <subcellularLocation>
        <location evidence="2">Cytoplasm</location>
    </subcellularLocation>
</comment>
<keyword evidence="9" id="KW-1185">Reference proteome</keyword>
<comment type="caution">
    <text evidence="8">The sequence shown here is derived from an EMBL/GenBank/DDBJ whole genome shotgun (WGS) entry which is preliminary data.</text>
</comment>
<feature type="compositionally biased region" description="Basic and acidic residues" evidence="6">
    <location>
        <begin position="16"/>
        <end position="29"/>
    </location>
</feature>
<feature type="compositionally biased region" description="Polar residues" evidence="6">
    <location>
        <begin position="1"/>
        <end position="15"/>
    </location>
</feature>
<sequence>MSSFGNVLHAGNNQVEQHRESTKSDYSDTKRKRRSSEHAHSMQSRAYETHGIRLVPAEVIFYNAFRGQCYTTVLTIVNISTHTMHLSISQPYSSAFHIKDPGTSIAIAPGLSITRKITYKCAEGQLFDTVIPIRVGQSLILLPVKVVPGQVQVLVEPTTINFGRIDLGSAFVTKSVHLHNKGSIAAKYTIDLSKNELDIMITPRSGTIKPYSTVVVKIQLAGLVVGEHETEFWVKTTPACRFLVWVTVVVPFLKAIHPFATEEFTLLDMQPTFPGTCRYSTLLVRNSSSEMSSVVVSCECDGLVMSPALAAQEDPCFKHFRLQPYDGTLAPFENRIFTMWFCPRAPEYERGWKRLRKESTSQYLCFFRIQRVTVTHSEEGTDQKLIPQGEERCQLQTLKEISEDEPTLSTRTLNSLDTREKNNIIRVCAYSSYITPRLYIVPDELIFENVKIGQKIDRVLRLHNPCELPLGFSYVKQAHISVVSNDSDFIQPNKSVEILVQFHPRSLQFNKNRLVFNLLSYKNLTDQTNVVVIGQVSIKLTISIKAESKALLPTFLPGITPRVHLEGEEVGLHTETVQFSNVFYKSVDIPNAVVWPESTTEKPWLSSDARVAFPNERRRSLRVTSHDGNVRSIFTGKTRYNVPPDPTNVYSPKELEFKVQHDNKYRKYVAHQASKKLEYFKMLDADHSLPAEYDIDDEKLYSLLGTFPPVPVPEFKLKSDRPIDHDVLCPLTPMQLFNIKVQPQIVDFGKMPPKTDCSTNIAVDNMNTFPIAVRFRTYKESLKVPGGAFVVPANSTKIQKITLFLEANGKHYTNMSYIINTYHSYDIKVCAEVETRFLITEPGELSFRETSEKEIFEKNILPVKLTNPLGSKSMFKWKMSPGSSFGVVPSQGIVPARSSLTCSVFFNLKSGNQLGSVLVLQVEDGLGSHFPVNFLPSNKFSLTLFSPKISCPNISLGIRFTKKIIIYNHGRRPAYFSLDDMELPKSMKVVPLTGTVPSRACYTLTVQLFFLEVKKFSYKIPINSMSQRNINLTCNGFVSYPMVTFHPKRFLFRTTPVHSHTSASFTITNESEAEVKVKFSMAEFPQFMISTSADFADRAAGLGDQSTTLAGLETKTLYLHFEPHDIAGYSFYLPVVINNILGPPVMSDPMSLLPSSYVTVPDDDNKPSAVRISGMSAPEKLDTITVEVAVQRGYIKCSSFAIEFFKTDFKEKGGQTLSIENILLRGEVTIRIKTQNLDPFVIQAKNDSMENMEQITLGEKDKLELTVLFQPTCAGTYSAGVPIYVDEYCKDRPYTVVKMTGVFYRSSLTCVCSMANFIPVCVDVEIDKIIYIVANHQPEDCNLSVEIVGVKNQPLDEYFTVIFPSTNQIPYGIDNFVIPVKIKFRSEIPVSLVAILTARDGYDGECIVTITAIADRSTLTTHAFQFINSLPKLET</sequence>
<evidence type="ECO:0000256" key="4">
    <source>
        <dbReference type="ARBA" id="ARBA00023069"/>
    </source>
</evidence>
<organism evidence="8 9">
    <name type="scientific">Apolygus lucorum</name>
    <name type="common">Small green plant bug</name>
    <name type="synonym">Lygocoris lucorum</name>
    <dbReference type="NCBI Taxonomy" id="248454"/>
    <lineage>
        <taxon>Eukaryota</taxon>
        <taxon>Metazoa</taxon>
        <taxon>Ecdysozoa</taxon>
        <taxon>Arthropoda</taxon>
        <taxon>Hexapoda</taxon>
        <taxon>Insecta</taxon>
        <taxon>Pterygota</taxon>
        <taxon>Neoptera</taxon>
        <taxon>Paraneoptera</taxon>
        <taxon>Hemiptera</taxon>
        <taxon>Heteroptera</taxon>
        <taxon>Panheteroptera</taxon>
        <taxon>Cimicomorpha</taxon>
        <taxon>Miridae</taxon>
        <taxon>Mirini</taxon>
        <taxon>Apolygus</taxon>
    </lineage>
</organism>
<dbReference type="InterPro" id="IPR008962">
    <property type="entry name" value="PapD-like_sf"/>
</dbReference>
<evidence type="ECO:0000313" key="8">
    <source>
        <dbReference type="EMBL" id="KAF6214872.1"/>
    </source>
</evidence>
<dbReference type="Proteomes" id="UP000466442">
    <property type="component" value="Unassembled WGS sequence"/>
</dbReference>